<evidence type="ECO:0000256" key="1">
    <source>
        <dbReference type="ARBA" id="ARBA00022737"/>
    </source>
</evidence>
<dbReference type="SUPFAM" id="SSF48452">
    <property type="entry name" value="TPR-like"/>
    <property type="match status" value="3"/>
</dbReference>
<evidence type="ECO:0000259" key="4">
    <source>
        <dbReference type="Pfam" id="PF00931"/>
    </source>
</evidence>
<dbReference type="InterPro" id="IPR002182">
    <property type="entry name" value="NB-ARC"/>
</dbReference>
<gene>
    <name evidence="5" type="ORF">BU14_0048s0021</name>
</gene>
<keyword evidence="1" id="KW-0677">Repeat</keyword>
<evidence type="ECO:0000256" key="2">
    <source>
        <dbReference type="ARBA" id="ARBA00022803"/>
    </source>
</evidence>
<evidence type="ECO:0000313" key="5">
    <source>
        <dbReference type="EMBL" id="OSX80606.1"/>
    </source>
</evidence>
<feature type="region of interest" description="Disordered" evidence="3">
    <location>
        <begin position="1421"/>
        <end position="1458"/>
    </location>
</feature>
<dbReference type="PANTHER" id="PTHR45641">
    <property type="entry name" value="TETRATRICOPEPTIDE REPEAT PROTEIN (AFU_ORTHOLOGUE AFUA_6G03870)"/>
    <property type="match status" value="1"/>
</dbReference>
<feature type="compositionally biased region" description="Low complexity" evidence="3">
    <location>
        <begin position="1259"/>
        <end position="1272"/>
    </location>
</feature>
<evidence type="ECO:0000313" key="6">
    <source>
        <dbReference type="Proteomes" id="UP000218209"/>
    </source>
</evidence>
<dbReference type="Proteomes" id="UP000218209">
    <property type="component" value="Unassembled WGS sequence"/>
</dbReference>
<dbReference type="EMBL" id="KV918771">
    <property type="protein sequence ID" value="OSX80606.1"/>
    <property type="molecule type" value="Genomic_DNA"/>
</dbReference>
<dbReference type="Gene3D" id="1.25.40.10">
    <property type="entry name" value="Tetratricopeptide repeat domain"/>
    <property type="match status" value="4"/>
</dbReference>
<feature type="domain" description="NB-ARC" evidence="4">
    <location>
        <begin position="213"/>
        <end position="379"/>
    </location>
</feature>
<dbReference type="InterPro" id="IPR027417">
    <property type="entry name" value="P-loop_NTPase"/>
</dbReference>
<sequence>MLPPLPQAADNQLGILSRLLGRRGRRFVLNAQHWLAPPSSVGLAGLSAMYKTVDAVDQVGALAVLADDQDAQRKGKVSRCEGIAFDLLCRIFAQLREDPTEFGAALCALMAQVESVLEEVEATFFMSPVKAAVAGAAIPAWEQRLKDIYEKQITSSVHGAIGRAVDRVENGVDGGLAPPVLDGGHVAGVDKPNRVEHAIVSILKRYAHGGDDEAPRVSICAIGGSGKSSACAEVATCQSVRTLFPRGTIWVRLTDASTTETVTTAVTALVCHMCGEATARRVLLLTERDEFIALAAAEVQASSVTDASKWLVAIDDVRDDQAAMLKQLLLVMPRSTPVLFTTRSEMVAASVMGAVGLTIKSWPKEDARVLLARAVGKRPTKCERPFSEQEEAAWVQRVLDLTQCHVLSVSIVAALVSARCGMWRPVVAALECQWTDFAYTSRALLPDDDCRALGILPANERIGLHVLERVWRQQLGVAGGTARGSSSSRPQTRGFPDQAVHPGVYWLVDALVRAGLLHQEIADGDLVGVVVHPVICRYAQCMLGKDHVVAHQRLVDQYSNGPDSHGWLGYHFWATADDGYWYNNVARHAAAADDVLALASLMTYEWCLARARAGSPAGHQGDVGLVLASLHAFIGDTGHAVHDSRVLLGAAHWGLAMAFLFRMGYATAANEEAAIILLKRGLDEVSRAAAPLLWAEMQNDLGTVYSYRDNGDKAANFQKAVGCLYRALEVRTREAVPFSWAETQHCLGMAYADRQGGDKTANMAEAMVYLQRALDVRTREMAALQWAETTYRMGTTYAERVDVDKVASVEEAVACYRRALEVWTPETAPLQWAGAQHSMGTAYAARVFGDKAANMEEALACFHRALQVRTQEVTPLAWATTQNSMGAAYMERVNGDKAANMEQAEACYCCVLDVWTQEAMPKAWVSMQLKLADLYEQQMGSGKEASQASKEMVACYLRVLEVWTRATSPHDWAGMQERMGLAYSQMVDGGKAKSMEEALACYRRALEVWKRETEPHAWAHLQVYMGAAYAQRVDGDKAANLDEAVSCCQRVLEVWTRESAPRAWAQMHDRIGRLYLERVDGDKTANMEEALARYQRVLEVWTREASPRNWVLTQLNLAYAHKRRMKDDGVPDIEEALACIRRALEVLTPEMEPLLWASAQHRMGLAYADRVDGDRTANLNEAVAWYRRALEVFGREWERWDEIEADLVNRVVQLVREVEQPPVTSAHNQPLPGIDDGASAKVPGAPDSLGDGRAEQKAPTTTRCVTKTVTPPSCSLRSHTPRPPTQCRVHKPPPNGAAIAKGKPKVAATTHRHRGSSAASTNNNESASATVSLRTRAREARGTKRAKMRLGASTTPTYDQKRAAASVKRGYERDQGQPTRCGAIPHTRCCKTRRGHSSTHASVLQPTHKHECVTPVREAVPRATTPTGAQGGSVPAAAEQKATKTDIVALPHPDSLRR</sequence>
<dbReference type="GO" id="GO:0043531">
    <property type="term" value="F:ADP binding"/>
    <property type="evidence" value="ECO:0007669"/>
    <property type="project" value="InterPro"/>
</dbReference>
<name>A0A1X6PIN9_PORUM</name>
<dbReference type="SUPFAM" id="SSF52540">
    <property type="entry name" value="P-loop containing nucleoside triphosphate hydrolases"/>
    <property type="match status" value="1"/>
</dbReference>
<reference evidence="5 6" key="1">
    <citation type="submission" date="2017-03" db="EMBL/GenBank/DDBJ databases">
        <title>WGS assembly of Porphyra umbilicalis.</title>
        <authorList>
            <person name="Brawley S.H."/>
            <person name="Blouin N.A."/>
            <person name="Ficko-Blean E."/>
            <person name="Wheeler G.L."/>
            <person name="Lohr M."/>
            <person name="Goodson H.V."/>
            <person name="Jenkins J.W."/>
            <person name="Blaby-Haas C.E."/>
            <person name="Helliwell K.E."/>
            <person name="Chan C."/>
            <person name="Marriage T."/>
            <person name="Bhattacharya D."/>
            <person name="Klein A.S."/>
            <person name="Badis Y."/>
            <person name="Brodie J."/>
            <person name="Cao Y."/>
            <person name="Collen J."/>
            <person name="Dittami S.M."/>
            <person name="Gachon C.M."/>
            <person name="Green B.R."/>
            <person name="Karpowicz S."/>
            <person name="Kim J.W."/>
            <person name="Kudahl U."/>
            <person name="Lin S."/>
            <person name="Michel G."/>
            <person name="Mittag M."/>
            <person name="Olson B.J."/>
            <person name="Pangilinan J."/>
            <person name="Peng Y."/>
            <person name="Qiu H."/>
            <person name="Shu S."/>
            <person name="Singer J.T."/>
            <person name="Smith A.G."/>
            <person name="Sprecher B.N."/>
            <person name="Wagner V."/>
            <person name="Wang W."/>
            <person name="Wang Z.-Y."/>
            <person name="Yan J."/>
            <person name="Yarish C."/>
            <person name="Zoeuner-Riek S."/>
            <person name="Zhuang Y."/>
            <person name="Zou Y."/>
            <person name="Lindquist E.A."/>
            <person name="Grimwood J."/>
            <person name="Barry K."/>
            <person name="Rokhsar D.S."/>
            <person name="Schmutz J."/>
            <person name="Stiller J.W."/>
            <person name="Grossman A.R."/>
            <person name="Prochnik S.E."/>
        </authorList>
    </citation>
    <scope>NUCLEOTIDE SEQUENCE [LARGE SCALE GENOMIC DNA]</scope>
    <source>
        <strain evidence="5">4086291</strain>
    </source>
</reference>
<organism evidence="5 6">
    <name type="scientific">Porphyra umbilicalis</name>
    <name type="common">Purple laver</name>
    <name type="synonym">Red alga</name>
    <dbReference type="NCBI Taxonomy" id="2786"/>
    <lineage>
        <taxon>Eukaryota</taxon>
        <taxon>Rhodophyta</taxon>
        <taxon>Bangiophyceae</taxon>
        <taxon>Bangiales</taxon>
        <taxon>Bangiaceae</taxon>
        <taxon>Porphyra</taxon>
    </lineage>
</organism>
<protein>
    <recommendedName>
        <fullName evidence="4">NB-ARC domain-containing protein</fullName>
    </recommendedName>
</protein>
<feature type="region of interest" description="Disordered" evidence="3">
    <location>
        <begin position="1307"/>
        <end position="1379"/>
    </location>
</feature>
<proteinExistence type="predicted"/>
<evidence type="ECO:0000256" key="3">
    <source>
        <dbReference type="SAM" id="MobiDB-lite"/>
    </source>
</evidence>
<dbReference type="Gene3D" id="3.40.50.300">
    <property type="entry name" value="P-loop containing nucleotide triphosphate hydrolases"/>
    <property type="match status" value="1"/>
</dbReference>
<feature type="region of interest" description="Disordered" evidence="3">
    <location>
        <begin position="1223"/>
        <end position="1290"/>
    </location>
</feature>
<keyword evidence="6" id="KW-1185">Reference proteome</keyword>
<dbReference type="PANTHER" id="PTHR45641:SF19">
    <property type="entry name" value="NEPHROCYSTIN-3"/>
    <property type="match status" value="1"/>
</dbReference>
<accession>A0A1X6PIN9</accession>
<dbReference type="OrthoDB" id="9984275at2759"/>
<dbReference type="InterPro" id="IPR011990">
    <property type="entry name" value="TPR-like_helical_dom_sf"/>
</dbReference>
<dbReference type="Pfam" id="PF00931">
    <property type="entry name" value="NB-ARC"/>
    <property type="match status" value="1"/>
</dbReference>
<feature type="compositionally biased region" description="Low complexity" evidence="3">
    <location>
        <begin position="1316"/>
        <end position="1332"/>
    </location>
</feature>
<keyword evidence="2" id="KW-0802">TPR repeat</keyword>